<evidence type="ECO:0008006" key="4">
    <source>
        <dbReference type="Google" id="ProtNLM"/>
    </source>
</evidence>
<evidence type="ECO:0000313" key="2">
    <source>
        <dbReference type="EMBL" id="PRR81719.1"/>
    </source>
</evidence>
<comment type="caution">
    <text evidence="2">The sequence shown here is derived from an EMBL/GenBank/DDBJ whole genome shotgun (WGS) entry which is preliminary data.</text>
</comment>
<sequence>MVGLILVGLGCAPIYLCMIHETPSRFGKASSQSVMGLQMGFAYMGSAFLPPILGFIATKTSVVIFPYFLLCYMVIMLIGSEKLNEFIKK</sequence>
<gene>
    <name evidence="2" type="ORF">CLVI_23280</name>
</gene>
<evidence type="ECO:0000256" key="1">
    <source>
        <dbReference type="SAM" id="Phobius"/>
    </source>
</evidence>
<reference evidence="2 3" key="1">
    <citation type="submission" date="2018-03" db="EMBL/GenBank/DDBJ databases">
        <title>Genome sequence of Clostridium vincentii DSM 10228.</title>
        <authorList>
            <person name="Poehlein A."/>
            <person name="Daniel R."/>
        </authorList>
    </citation>
    <scope>NUCLEOTIDE SEQUENCE [LARGE SCALE GENOMIC DNA]</scope>
    <source>
        <strain evidence="2 3">DSM 10228</strain>
    </source>
</reference>
<keyword evidence="1" id="KW-0472">Membrane</keyword>
<dbReference type="OrthoDB" id="9795150at2"/>
<feature type="transmembrane region" description="Helical" evidence="1">
    <location>
        <begin position="34"/>
        <end position="56"/>
    </location>
</feature>
<keyword evidence="3" id="KW-1185">Reference proteome</keyword>
<dbReference type="Proteomes" id="UP000239471">
    <property type="component" value="Unassembled WGS sequence"/>
</dbReference>
<dbReference type="InterPro" id="IPR036259">
    <property type="entry name" value="MFS_trans_sf"/>
</dbReference>
<proteinExistence type="predicted"/>
<dbReference type="EMBL" id="PVXQ01000025">
    <property type="protein sequence ID" value="PRR81719.1"/>
    <property type="molecule type" value="Genomic_DNA"/>
</dbReference>
<accession>A0A2T0BCU1</accession>
<keyword evidence="1" id="KW-1133">Transmembrane helix</keyword>
<keyword evidence="1" id="KW-0812">Transmembrane</keyword>
<organism evidence="2 3">
    <name type="scientific">Clostridium vincentii</name>
    <dbReference type="NCBI Taxonomy" id="52704"/>
    <lineage>
        <taxon>Bacteria</taxon>
        <taxon>Bacillati</taxon>
        <taxon>Bacillota</taxon>
        <taxon>Clostridia</taxon>
        <taxon>Eubacteriales</taxon>
        <taxon>Clostridiaceae</taxon>
        <taxon>Clostridium</taxon>
    </lineage>
</organism>
<protein>
    <recommendedName>
        <fullName evidence="4">Major Facilitator Superfamily protein</fullName>
    </recommendedName>
</protein>
<evidence type="ECO:0000313" key="3">
    <source>
        <dbReference type="Proteomes" id="UP000239471"/>
    </source>
</evidence>
<feature type="transmembrane region" description="Helical" evidence="1">
    <location>
        <begin position="62"/>
        <end position="79"/>
    </location>
</feature>
<dbReference type="SUPFAM" id="SSF103473">
    <property type="entry name" value="MFS general substrate transporter"/>
    <property type="match status" value="1"/>
</dbReference>
<dbReference type="AlphaFoldDB" id="A0A2T0BCU1"/>
<name>A0A2T0BCU1_9CLOT</name>
<dbReference type="RefSeq" id="WP_146127329.1">
    <property type="nucleotide sequence ID" value="NZ_PVXQ01000025.1"/>
</dbReference>